<dbReference type="STRING" id="1184251.TCELL_0193"/>
<evidence type="ECO:0000259" key="2">
    <source>
        <dbReference type="Pfam" id="PF13439"/>
    </source>
</evidence>
<dbReference type="AlphaFoldDB" id="I3TCY0"/>
<reference evidence="3 4" key="1">
    <citation type="journal article" date="2012" name="J. Bacteriol.">
        <title>Complete genome sequence of the hyperthermophilic cellulolytic Crenarchaeon 'Thermogladius cellulolyticus' 1633.</title>
        <authorList>
            <person name="Mardanov A.V."/>
            <person name="Kochetkova T.V."/>
            <person name="Beletsky A.V."/>
            <person name="Bonch-Osmolovskaya E.A."/>
            <person name="Ravin N.V."/>
            <person name="Skryabin K.G."/>
        </authorList>
    </citation>
    <scope>NUCLEOTIDE SEQUENCE [LARGE SCALE GENOMIC DNA]</scope>
    <source>
        <strain evidence="4">DSM 22663 / VKM B-2946 / 1633</strain>
    </source>
</reference>
<dbReference type="Pfam" id="PF13439">
    <property type="entry name" value="Glyco_transf_4"/>
    <property type="match status" value="1"/>
</dbReference>
<dbReference type="InterPro" id="IPR050194">
    <property type="entry name" value="Glycosyltransferase_grp1"/>
</dbReference>
<dbReference type="HOGENOM" id="CLU_009583_2_2_2"/>
<dbReference type="eggNOG" id="arCOG01420">
    <property type="taxonomic scope" value="Archaea"/>
</dbReference>
<gene>
    <name evidence="3" type="ordered locus">TCELL_0193</name>
</gene>
<evidence type="ECO:0000313" key="4">
    <source>
        <dbReference type="Proteomes" id="UP000005270"/>
    </source>
</evidence>
<organism evidence="3 4">
    <name type="scientific">Thermogladius calderae (strain DSM 22663 / VKM B-2946 / 1633)</name>
    <dbReference type="NCBI Taxonomy" id="1184251"/>
    <lineage>
        <taxon>Archaea</taxon>
        <taxon>Thermoproteota</taxon>
        <taxon>Thermoprotei</taxon>
        <taxon>Desulfurococcales</taxon>
        <taxon>Desulfurococcaceae</taxon>
        <taxon>Thermogladius</taxon>
    </lineage>
</organism>
<name>I3TCY0_THEC1</name>
<dbReference type="InterPro" id="IPR028098">
    <property type="entry name" value="Glyco_trans_4-like_N"/>
</dbReference>
<protein>
    <submittedName>
        <fullName evidence="3">Glycosyl transferase group 1</fullName>
    </submittedName>
</protein>
<dbReference type="InParanoid" id="I3TCY0"/>
<keyword evidence="3" id="KW-0808">Transferase</keyword>
<dbReference type="Proteomes" id="UP000005270">
    <property type="component" value="Chromosome"/>
</dbReference>
<dbReference type="GeneID" id="13012473"/>
<proteinExistence type="predicted"/>
<dbReference type="GO" id="GO:0016757">
    <property type="term" value="F:glycosyltransferase activity"/>
    <property type="evidence" value="ECO:0007669"/>
    <property type="project" value="InterPro"/>
</dbReference>
<dbReference type="KEGG" id="thg:TCELL_0193"/>
<dbReference type="PANTHER" id="PTHR45947:SF3">
    <property type="entry name" value="SULFOQUINOVOSYL TRANSFERASE SQD2"/>
    <property type="match status" value="1"/>
</dbReference>
<dbReference type="Pfam" id="PF00534">
    <property type="entry name" value="Glycos_transf_1"/>
    <property type="match status" value="1"/>
</dbReference>
<keyword evidence="4" id="KW-1185">Reference proteome</keyword>
<dbReference type="RefSeq" id="WP_014736869.1">
    <property type="nucleotide sequence ID" value="NC_017954.1"/>
</dbReference>
<feature type="domain" description="Glycosyltransferase subfamily 4-like N-terminal" evidence="2">
    <location>
        <begin position="14"/>
        <end position="187"/>
    </location>
</feature>
<dbReference type="EMBL" id="CP003531">
    <property type="protein sequence ID" value="AFK50618.1"/>
    <property type="molecule type" value="Genomic_DNA"/>
</dbReference>
<accession>I3TCY0</accession>
<dbReference type="Gene3D" id="3.40.50.2000">
    <property type="entry name" value="Glycogen Phosphorylase B"/>
    <property type="match status" value="2"/>
</dbReference>
<feature type="domain" description="Glycosyl transferase family 1" evidence="1">
    <location>
        <begin position="191"/>
        <end position="351"/>
    </location>
</feature>
<dbReference type="InterPro" id="IPR001296">
    <property type="entry name" value="Glyco_trans_1"/>
</dbReference>
<dbReference type="FunCoup" id="I3TCY0">
    <property type="interactions" value="52"/>
</dbReference>
<dbReference type="SUPFAM" id="SSF53756">
    <property type="entry name" value="UDP-Glycosyltransferase/glycogen phosphorylase"/>
    <property type="match status" value="1"/>
</dbReference>
<dbReference type="OrthoDB" id="132546at2157"/>
<evidence type="ECO:0000259" key="1">
    <source>
        <dbReference type="Pfam" id="PF00534"/>
    </source>
</evidence>
<sequence>MKIVYVAPFYHPVVGGVEDVVKHVAEYMAGRGHEVYVVTYNRLRVGGIGLLPREEVINGVKVIRLKPAITWSHGSYSPELPQIIKALKPDIVHVHVWRHPHVFQVAKLRREMGFKAVLHGHAPFHKLDQLGVATWAYHRLADTFGRNYLRTYDKYIALTRHEANIVKGLGLDEGKIEVIPNGVEEDRCDVNSSAKDENRVLYLGRISKSKNITLLLKAMKYVIREVRGAKLTLAGPDEDLIHGMLNYAERHGISVQYLGEVSEELKHRLYLESAVYALPSLYEPFGITLLEAGIHGTPSIITGNGGQVEASPPNLASLWAEPKPEKYGEAITTLLTDEELRKRLGGQAREWAQKHVWNKILPKYEELYSKLISNG</sequence>
<dbReference type="CDD" id="cd03801">
    <property type="entry name" value="GT4_PimA-like"/>
    <property type="match status" value="1"/>
</dbReference>
<dbReference type="PANTHER" id="PTHR45947">
    <property type="entry name" value="SULFOQUINOVOSYL TRANSFERASE SQD2"/>
    <property type="match status" value="1"/>
</dbReference>
<evidence type="ECO:0000313" key="3">
    <source>
        <dbReference type="EMBL" id="AFK50618.1"/>
    </source>
</evidence>